<dbReference type="InterPro" id="IPR038488">
    <property type="entry name" value="Integrase_DNA-bd_sf"/>
</dbReference>
<dbReference type="InterPro" id="IPR050808">
    <property type="entry name" value="Phage_Integrase"/>
</dbReference>
<dbReference type="Gene3D" id="3.30.160.390">
    <property type="entry name" value="Integrase, DNA-binding domain"/>
    <property type="match status" value="1"/>
</dbReference>
<dbReference type="Pfam" id="PF13356">
    <property type="entry name" value="Arm-DNA-bind_3"/>
    <property type="match status" value="1"/>
</dbReference>
<dbReference type="InterPro" id="IPR011010">
    <property type="entry name" value="DNA_brk_join_enz"/>
</dbReference>
<feature type="domain" description="Tyr recombinase" evidence="6">
    <location>
        <begin position="223"/>
        <end position="396"/>
    </location>
</feature>
<name>A0A975IUH2_9CAUL</name>
<evidence type="ECO:0000256" key="1">
    <source>
        <dbReference type="ARBA" id="ARBA00008857"/>
    </source>
</evidence>
<proteinExistence type="inferred from homology"/>
<gene>
    <name evidence="7" type="ORF">KCG34_21110</name>
</gene>
<keyword evidence="8" id="KW-1185">Reference proteome</keyword>
<evidence type="ECO:0000256" key="2">
    <source>
        <dbReference type="ARBA" id="ARBA00022908"/>
    </source>
</evidence>
<sequence length="573" mass="62110">MPKLTKTLVKDAPAPAAGETFIWDTEVKGFGVRIRASGVKTYIVQYRNADGLSRRMVIGQASTLIAETARKLARKQLGAVAGGQDPSAERKAMRAGATVSEMCDWYLEEARAGRLLSRNRQPMKASSLQVDESRIKEHIKPLLGARAIRAITLADIERLQADIAAGKSAASKRRKGRGGNTRGGAGAASRCVATLRAIFGHAVRWGLIGANPALGVRQLPLERRTRRLSEAEIVRLGETMRSREYEADLPAGLASIQLILLTGFRRSEALGLRYAWLDAHCVRFPDTKTGKQLRIIGQTAKALVDLQRQTPDRDYVFPSERNDGHLIAADRVLQRLCVTAELSGVSLHTLRHTFASVAADLGYTELTIAGLLGHAAQGVTQRYVHVDRALVMAADHISAHIADLLGLKVIDQQPSVEPVATQVHREALSPPRELNGHAMPRPIELATRGPAASAISDATPLRPIRNDVDYDEAASAYRRYLSAAPLPGTEAANRAEVLRLLICTYEEARRPAANHPAAALIRVMDSQGKTERDLAMLVGAIGASEILSGARTLTVDHLRQLRSEWGVPAASLV</sequence>
<dbReference type="CDD" id="cd00796">
    <property type="entry name" value="INT_Rci_Hp1_C"/>
    <property type="match status" value="1"/>
</dbReference>
<dbReference type="Pfam" id="PF00589">
    <property type="entry name" value="Phage_integrase"/>
    <property type="match status" value="1"/>
</dbReference>
<evidence type="ECO:0000256" key="4">
    <source>
        <dbReference type="ARBA" id="ARBA00023172"/>
    </source>
</evidence>
<accession>A0A975IUH2</accession>
<feature type="region of interest" description="Disordered" evidence="5">
    <location>
        <begin position="167"/>
        <end position="186"/>
    </location>
</feature>
<dbReference type="GO" id="GO:0003677">
    <property type="term" value="F:DNA binding"/>
    <property type="evidence" value="ECO:0007669"/>
    <property type="project" value="UniProtKB-KW"/>
</dbReference>
<dbReference type="EMBL" id="CP073078">
    <property type="protein sequence ID" value="QUD87524.1"/>
    <property type="molecule type" value="Genomic_DNA"/>
</dbReference>
<dbReference type="RefSeq" id="WP_211937576.1">
    <property type="nucleotide sequence ID" value="NZ_CP073078.1"/>
</dbReference>
<dbReference type="PANTHER" id="PTHR30629:SF2">
    <property type="entry name" value="PROPHAGE INTEGRASE INTS-RELATED"/>
    <property type="match status" value="1"/>
</dbReference>
<dbReference type="InterPro" id="IPR010998">
    <property type="entry name" value="Integrase_recombinase_N"/>
</dbReference>
<evidence type="ECO:0000259" key="6">
    <source>
        <dbReference type="PROSITE" id="PS51898"/>
    </source>
</evidence>
<evidence type="ECO:0000256" key="3">
    <source>
        <dbReference type="ARBA" id="ARBA00023125"/>
    </source>
</evidence>
<evidence type="ECO:0000313" key="7">
    <source>
        <dbReference type="EMBL" id="QUD87524.1"/>
    </source>
</evidence>
<evidence type="ECO:0000256" key="5">
    <source>
        <dbReference type="SAM" id="MobiDB-lite"/>
    </source>
</evidence>
<keyword evidence="4" id="KW-0233">DNA recombination</keyword>
<dbReference type="SUPFAM" id="SSF56349">
    <property type="entry name" value="DNA breaking-rejoining enzymes"/>
    <property type="match status" value="1"/>
</dbReference>
<dbReference type="Gene3D" id="1.10.150.130">
    <property type="match status" value="1"/>
</dbReference>
<dbReference type="GO" id="GO:0006310">
    <property type="term" value="P:DNA recombination"/>
    <property type="evidence" value="ECO:0007669"/>
    <property type="project" value="UniProtKB-KW"/>
</dbReference>
<dbReference type="Gene3D" id="1.10.443.10">
    <property type="entry name" value="Intergrase catalytic core"/>
    <property type="match status" value="1"/>
</dbReference>
<dbReference type="KEGG" id="caul:KCG34_21110"/>
<organism evidence="7 8">
    <name type="scientific">Phenylobacterium montanum</name>
    <dbReference type="NCBI Taxonomy" id="2823693"/>
    <lineage>
        <taxon>Bacteria</taxon>
        <taxon>Pseudomonadati</taxon>
        <taxon>Pseudomonadota</taxon>
        <taxon>Alphaproteobacteria</taxon>
        <taxon>Caulobacterales</taxon>
        <taxon>Caulobacteraceae</taxon>
        <taxon>Phenylobacterium</taxon>
    </lineage>
</organism>
<dbReference type="InterPro" id="IPR013762">
    <property type="entry name" value="Integrase-like_cat_sf"/>
</dbReference>
<dbReference type="PROSITE" id="PS51898">
    <property type="entry name" value="TYR_RECOMBINASE"/>
    <property type="match status" value="1"/>
</dbReference>
<evidence type="ECO:0000313" key="8">
    <source>
        <dbReference type="Proteomes" id="UP000676409"/>
    </source>
</evidence>
<reference evidence="7" key="1">
    <citation type="submission" date="2021-04" db="EMBL/GenBank/DDBJ databases">
        <title>The complete genome sequence of Caulobacter sp. S6.</title>
        <authorList>
            <person name="Tang Y."/>
            <person name="Ouyang W."/>
            <person name="Liu Q."/>
            <person name="Huang B."/>
            <person name="Guo Z."/>
            <person name="Lei P."/>
        </authorList>
    </citation>
    <scope>NUCLEOTIDE SEQUENCE</scope>
    <source>
        <strain evidence="7">S6</strain>
    </source>
</reference>
<comment type="similarity">
    <text evidence="1">Belongs to the 'phage' integrase family.</text>
</comment>
<dbReference type="InterPro" id="IPR025166">
    <property type="entry name" value="Integrase_DNA_bind_dom"/>
</dbReference>
<dbReference type="AlphaFoldDB" id="A0A975IUH2"/>
<protein>
    <submittedName>
        <fullName evidence="7">Tyrosine-type recombinase/integrase</fullName>
    </submittedName>
</protein>
<dbReference type="InterPro" id="IPR002104">
    <property type="entry name" value="Integrase_catalytic"/>
</dbReference>
<dbReference type="GO" id="GO:0015074">
    <property type="term" value="P:DNA integration"/>
    <property type="evidence" value="ECO:0007669"/>
    <property type="project" value="UniProtKB-KW"/>
</dbReference>
<dbReference type="PANTHER" id="PTHR30629">
    <property type="entry name" value="PROPHAGE INTEGRASE"/>
    <property type="match status" value="1"/>
</dbReference>
<keyword evidence="2" id="KW-0229">DNA integration</keyword>
<dbReference type="Proteomes" id="UP000676409">
    <property type="component" value="Chromosome"/>
</dbReference>
<keyword evidence="3" id="KW-0238">DNA-binding</keyword>